<comment type="caution">
    <text evidence="1">The sequence shown here is derived from an EMBL/GenBank/DDBJ whole genome shotgun (WGS) entry which is preliminary data.</text>
</comment>
<dbReference type="InterPro" id="IPR027417">
    <property type="entry name" value="P-loop_NTPase"/>
</dbReference>
<organism evidence="1">
    <name type="scientific">marine sediment metagenome</name>
    <dbReference type="NCBI Taxonomy" id="412755"/>
    <lineage>
        <taxon>unclassified sequences</taxon>
        <taxon>metagenomes</taxon>
        <taxon>ecological metagenomes</taxon>
    </lineage>
</organism>
<accession>A0A0F9I4G2</accession>
<proteinExistence type="predicted"/>
<dbReference type="EMBL" id="LAZR01020477">
    <property type="protein sequence ID" value="KKL88735.1"/>
    <property type="molecule type" value="Genomic_DNA"/>
</dbReference>
<gene>
    <name evidence="1" type="ORF">LCGC14_1921740</name>
</gene>
<protein>
    <recommendedName>
        <fullName evidence="2">Terminase large subunit gp17-like C-terminal domain-containing protein</fullName>
    </recommendedName>
</protein>
<dbReference type="Gene3D" id="3.40.50.300">
    <property type="entry name" value="P-loop containing nucleotide triphosphate hydrolases"/>
    <property type="match status" value="1"/>
</dbReference>
<dbReference type="AlphaFoldDB" id="A0A0F9I4G2"/>
<evidence type="ECO:0000313" key="1">
    <source>
        <dbReference type="EMBL" id="KKL88735.1"/>
    </source>
</evidence>
<reference evidence="1" key="1">
    <citation type="journal article" date="2015" name="Nature">
        <title>Complex archaea that bridge the gap between prokaryotes and eukaryotes.</title>
        <authorList>
            <person name="Spang A."/>
            <person name="Saw J.H."/>
            <person name="Jorgensen S.L."/>
            <person name="Zaremba-Niedzwiedzka K."/>
            <person name="Martijn J."/>
            <person name="Lind A.E."/>
            <person name="van Eijk R."/>
            <person name="Schleper C."/>
            <person name="Guy L."/>
            <person name="Ettema T.J."/>
        </authorList>
    </citation>
    <scope>NUCLEOTIDE SEQUENCE</scope>
</reference>
<sequence>MEWLFGLRSSGIFLVEKSRQMMVTWIVCAYLLWRAKYNKHQLILVQSKREDDAANLVFVKEPHVARISFLESHLPPHLRSCVFPRAGTYSHLYFPEGSHIWGIPEGGDIIRSNTPSVVFSDESAYQPEFGNSFTAALPAIKGGSGQYIAVSSAEPGEFQTLVEST</sequence>
<name>A0A0F9I4G2_9ZZZZ</name>
<evidence type="ECO:0008006" key="2">
    <source>
        <dbReference type="Google" id="ProtNLM"/>
    </source>
</evidence>